<sequence length="55" mass="6171">MEFRVAPHTQSFFCCFLLSSGSRYPLLASESECCFRGGERERALSAALAYLGFEQ</sequence>
<evidence type="ECO:0000313" key="1">
    <source>
        <dbReference type="EMBL" id="UQC87415.1"/>
    </source>
</evidence>
<reference evidence="1" key="1">
    <citation type="journal article" date="2021" name="Mol. Plant Microbe Interact.">
        <title>Complete Genome Sequence of the Plant-Pathogenic Fungus Colletotrichum lupini.</title>
        <authorList>
            <person name="Baroncelli R."/>
            <person name="Pensec F."/>
            <person name="Da Lio D."/>
            <person name="Boufleur T."/>
            <person name="Vicente I."/>
            <person name="Sarrocco S."/>
            <person name="Picot A."/>
            <person name="Baraldi E."/>
            <person name="Sukno S."/>
            <person name="Thon M."/>
            <person name="Le Floch G."/>
        </authorList>
    </citation>
    <scope>NUCLEOTIDE SEQUENCE</scope>
    <source>
        <strain evidence="1">IMI 504893</strain>
    </source>
</reference>
<dbReference type="Proteomes" id="UP000830671">
    <property type="component" value="Chromosome 6"/>
</dbReference>
<dbReference type="KEGG" id="clup:CLUP02_12920"/>
<gene>
    <name evidence="1" type="ORF">CLUP02_12920</name>
</gene>
<dbReference type="EMBL" id="CP019478">
    <property type="protein sequence ID" value="UQC87415.1"/>
    <property type="molecule type" value="Genomic_DNA"/>
</dbReference>
<organism evidence="1 2">
    <name type="scientific">Colletotrichum lupini</name>
    <dbReference type="NCBI Taxonomy" id="145971"/>
    <lineage>
        <taxon>Eukaryota</taxon>
        <taxon>Fungi</taxon>
        <taxon>Dikarya</taxon>
        <taxon>Ascomycota</taxon>
        <taxon>Pezizomycotina</taxon>
        <taxon>Sordariomycetes</taxon>
        <taxon>Hypocreomycetidae</taxon>
        <taxon>Glomerellales</taxon>
        <taxon>Glomerellaceae</taxon>
        <taxon>Colletotrichum</taxon>
        <taxon>Colletotrichum acutatum species complex</taxon>
    </lineage>
</organism>
<proteinExistence type="predicted"/>
<evidence type="ECO:0000313" key="2">
    <source>
        <dbReference type="Proteomes" id="UP000830671"/>
    </source>
</evidence>
<dbReference type="RefSeq" id="XP_049149024.1">
    <property type="nucleotide sequence ID" value="XM_049291878.1"/>
</dbReference>
<name>A0A9Q8T253_9PEZI</name>
<keyword evidence="2" id="KW-1185">Reference proteome</keyword>
<accession>A0A9Q8T253</accession>
<dbReference type="AlphaFoldDB" id="A0A9Q8T253"/>
<protein>
    <submittedName>
        <fullName evidence="1">Uncharacterized protein</fullName>
    </submittedName>
</protein>
<dbReference type="GeneID" id="73346888"/>